<dbReference type="EMBL" id="BMIN01000008">
    <property type="protein sequence ID" value="GGD13011.1"/>
    <property type="molecule type" value="Genomic_DNA"/>
</dbReference>
<comment type="caution">
    <text evidence="2">The sequence shown here is derived from an EMBL/GenBank/DDBJ whole genome shotgun (WGS) entry which is preliminary data.</text>
</comment>
<dbReference type="Pfam" id="PF02229">
    <property type="entry name" value="PC4"/>
    <property type="match status" value="1"/>
</dbReference>
<gene>
    <name evidence="2" type="ORF">GCM10011389_20750</name>
</gene>
<dbReference type="Gene3D" id="2.30.31.70">
    <property type="match status" value="1"/>
</dbReference>
<dbReference type="RefSeq" id="WP_188653464.1">
    <property type="nucleotide sequence ID" value="NZ_BMIN01000008.1"/>
</dbReference>
<accession>A0ABQ1Q4Q3</accession>
<evidence type="ECO:0000313" key="3">
    <source>
        <dbReference type="Proteomes" id="UP000642571"/>
    </source>
</evidence>
<keyword evidence="3" id="KW-1185">Reference proteome</keyword>
<reference evidence="3" key="1">
    <citation type="journal article" date="2019" name="Int. J. Syst. Evol. Microbiol.">
        <title>The Global Catalogue of Microorganisms (GCM) 10K type strain sequencing project: providing services to taxonomists for standard genome sequencing and annotation.</title>
        <authorList>
            <consortium name="The Broad Institute Genomics Platform"/>
            <consortium name="The Broad Institute Genome Sequencing Center for Infectious Disease"/>
            <person name="Wu L."/>
            <person name="Ma J."/>
        </authorList>
    </citation>
    <scope>NUCLEOTIDE SEQUENCE [LARGE SCALE GENOMIC DNA]</scope>
    <source>
        <strain evidence="3">CGMCC 1.15353</strain>
    </source>
</reference>
<evidence type="ECO:0000313" key="2">
    <source>
        <dbReference type="EMBL" id="GGD13011.1"/>
    </source>
</evidence>
<dbReference type="PIRSF" id="PIRSF037246">
    <property type="entry name" value="UCP037246"/>
    <property type="match status" value="1"/>
</dbReference>
<organism evidence="2 3">
    <name type="scientific">Pontibacillus salipaludis</name>
    <dbReference type="NCBI Taxonomy" id="1697394"/>
    <lineage>
        <taxon>Bacteria</taxon>
        <taxon>Bacillati</taxon>
        <taxon>Bacillota</taxon>
        <taxon>Bacilli</taxon>
        <taxon>Bacillales</taxon>
        <taxon>Bacillaceae</taxon>
        <taxon>Pontibacillus</taxon>
    </lineage>
</organism>
<evidence type="ECO:0000259" key="1">
    <source>
        <dbReference type="Pfam" id="PF02229"/>
    </source>
</evidence>
<feature type="domain" description="Transcriptional coactivator p15 (PC4) C-terminal" evidence="1">
    <location>
        <begin position="19"/>
        <end position="65"/>
    </location>
</feature>
<protein>
    <recommendedName>
        <fullName evidence="1">Transcriptional coactivator p15 (PC4) C-terminal domain-containing protein</fullName>
    </recommendedName>
</protein>
<name>A0ABQ1Q4Q3_9BACI</name>
<dbReference type="InterPro" id="IPR003173">
    <property type="entry name" value="PC4_C"/>
</dbReference>
<proteinExistence type="predicted"/>
<dbReference type="Proteomes" id="UP000642571">
    <property type="component" value="Unassembled WGS sequence"/>
</dbReference>
<dbReference type="InterPro" id="IPR017154">
    <property type="entry name" value="PC4-like"/>
</dbReference>
<sequence length="75" mass="8709">MANIKYEIISEIGAISENPKGWKKELNEVSWNGREPKYDLRDWAPDHEKMGKGLTLTKEELVQLKHMLNALDLED</sequence>